<proteinExistence type="inferred from homology"/>
<dbReference type="GO" id="GO:0006227">
    <property type="term" value="P:dUDP biosynthetic process"/>
    <property type="evidence" value="ECO:0007669"/>
    <property type="project" value="TreeGrafter"/>
</dbReference>
<dbReference type="SUPFAM" id="SSF52540">
    <property type="entry name" value="P-loop containing nucleoside triphosphate hydrolases"/>
    <property type="match status" value="1"/>
</dbReference>
<dbReference type="Proteomes" id="UP001277183">
    <property type="component" value="Unassembled WGS sequence"/>
</dbReference>
<dbReference type="GO" id="GO:0004798">
    <property type="term" value="F:dTMP kinase activity"/>
    <property type="evidence" value="ECO:0007669"/>
    <property type="project" value="TreeGrafter"/>
</dbReference>
<keyword evidence="5" id="KW-0418">Kinase</keyword>
<dbReference type="Pfam" id="PF02223">
    <property type="entry name" value="Thymidylate_kin"/>
    <property type="match status" value="1"/>
</dbReference>
<keyword evidence="5" id="KW-0808">Transferase</keyword>
<sequence>MYLCIEGLDGSGKSTLFHKLAHRFIESGYDVAEVCPTKKSRPSSLLERLFARHTFLQRSSMYRAILYAVRSHQAAMDADWSSEVVLGDRSIVTSYVTRWRRWFNCPRLTVGFVDVLERTIPAPDVVLYLQLPAEVLQARLTQRDRPTDIDETAARSEQMRAAYHEIMTDGQIKRLRHTKWIALGLDGDDDPDAVLEKAWAAIMKNTDLLKVS</sequence>
<evidence type="ECO:0000313" key="6">
    <source>
        <dbReference type="Proteomes" id="UP001277183"/>
    </source>
</evidence>
<gene>
    <name evidence="5" type="ORF">SJS77_02780</name>
</gene>
<dbReference type="Gene3D" id="3.40.50.300">
    <property type="entry name" value="P-loop containing nucleotide triphosphate hydrolases"/>
    <property type="match status" value="1"/>
</dbReference>
<dbReference type="InterPro" id="IPR027417">
    <property type="entry name" value="P-loop_NTPase"/>
</dbReference>
<comment type="similarity">
    <text evidence="1">Belongs to the thymidylate kinase family.</text>
</comment>
<dbReference type="GO" id="GO:0005737">
    <property type="term" value="C:cytoplasm"/>
    <property type="evidence" value="ECO:0007669"/>
    <property type="project" value="TreeGrafter"/>
</dbReference>
<dbReference type="PANTHER" id="PTHR10344">
    <property type="entry name" value="THYMIDYLATE KINASE"/>
    <property type="match status" value="1"/>
</dbReference>
<evidence type="ECO:0000256" key="1">
    <source>
        <dbReference type="ARBA" id="ARBA00009776"/>
    </source>
</evidence>
<dbReference type="EMBL" id="JAWZVU010000019">
    <property type="protein sequence ID" value="MDX7719402.1"/>
    <property type="molecule type" value="Genomic_DNA"/>
</dbReference>
<feature type="domain" description="Thymidylate kinase-like" evidence="4">
    <location>
        <begin position="5"/>
        <end position="176"/>
    </location>
</feature>
<dbReference type="GO" id="GO:0006235">
    <property type="term" value="P:dTTP biosynthetic process"/>
    <property type="evidence" value="ECO:0007669"/>
    <property type="project" value="TreeGrafter"/>
</dbReference>
<dbReference type="GO" id="GO:0005524">
    <property type="term" value="F:ATP binding"/>
    <property type="evidence" value="ECO:0007669"/>
    <property type="project" value="UniProtKB-KW"/>
</dbReference>
<dbReference type="GO" id="GO:0006233">
    <property type="term" value="P:dTDP biosynthetic process"/>
    <property type="evidence" value="ECO:0007669"/>
    <property type="project" value="TreeGrafter"/>
</dbReference>
<protein>
    <submittedName>
        <fullName evidence="5">Deoxynucleoside kinase</fullName>
    </submittedName>
</protein>
<evidence type="ECO:0000313" key="5">
    <source>
        <dbReference type="EMBL" id="MDX7719402.1"/>
    </source>
</evidence>
<dbReference type="RefSeq" id="WP_266143720.1">
    <property type="nucleotide sequence ID" value="NZ_JAWZVU010000019.1"/>
</dbReference>
<keyword evidence="3" id="KW-0067">ATP-binding</keyword>
<accession>A0AAW9F179</accession>
<dbReference type="AlphaFoldDB" id="A0AAW9F179"/>
<dbReference type="PANTHER" id="PTHR10344:SF4">
    <property type="entry name" value="UMP-CMP KINASE 2, MITOCHONDRIAL"/>
    <property type="match status" value="1"/>
</dbReference>
<keyword evidence="2" id="KW-0547">Nucleotide-binding</keyword>
<reference evidence="5" key="1">
    <citation type="submission" date="2023-11" db="EMBL/GenBank/DDBJ databases">
        <title>WGS of Aeromonas in Northern Israel.</title>
        <authorList>
            <person name="Hershko Y."/>
        </authorList>
    </citation>
    <scope>NUCLEOTIDE SEQUENCE</scope>
    <source>
        <strain evidence="5">77416</strain>
    </source>
</reference>
<organism evidence="5 6">
    <name type="scientific">Aeromonas caviae</name>
    <name type="common">Aeromonas punctata</name>
    <dbReference type="NCBI Taxonomy" id="648"/>
    <lineage>
        <taxon>Bacteria</taxon>
        <taxon>Pseudomonadati</taxon>
        <taxon>Pseudomonadota</taxon>
        <taxon>Gammaproteobacteria</taxon>
        <taxon>Aeromonadales</taxon>
        <taxon>Aeromonadaceae</taxon>
        <taxon>Aeromonas</taxon>
    </lineage>
</organism>
<evidence type="ECO:0000256" key="3">
    <source>
        <dbReference type="ARBA" id="ARBA00022840"/>
    </source>
</evidence>
<comment type="caution">
    <text evidence="5">The sequence shown here is derived from an EMBL/GenBank/DDBJ whole genome shotgun (WGS) entry which is preliminary data.</text>
</comment>
<name>A0AAW9F179_AERCA</name>
<dbReference type="InterPro" id="IPR039430">
    <property type="entry name" value="Thymidylate_kin-like_dom"/>
</dbReference>
<evidence type="ECO:0000259" key="4">
    <source>
        <dbReference type="Pfam" id="PF02223"/>
    </source>
</evidence>
<evidence type="ECO:0000256" key="2">
    <source>
        <dbReference type="ARBA" id="ARBA00022741"/>
    </source>
</evidence>